<evidence type="ECO:0000256" key="1">
    <source>
        <dbReference type="SAM" id="Phobius"/>
    </source>
</evidence>
<reference evidence="2 4" key="1">
    <citation type="submission" date="2015-09" db="EMBL/GenBank/DDBJ databases">
        <authorList>
            <consortium name="Pathogen Informatics"/>
        </authorList>
    </citation>
    <scope>NUCLEOTIDE SEQUENCE [LARGE SCALE GENOMIC DNA]</scope>
    <source>
        <strain evidence="2 4">2789STDY5834842</strain>
    </source>
</reference>
<keyword evidence="1" id="KW-0812">Transmembrane</keyword>
<evidence type="ECO:0000313" key="3">
    <source>
        <dbReference type="EMBL" id="KAB5434005.1"/>
    </source>
</evidence>
<keyword evidence="1" id="KW-1133">Transmembrane helix</keyword>
<dbReference type="EMBL" id="WCIF01000028">
    <property type="protein sequence ID" value="KAB5434005.1"/>
    <property type="molecule type" value="Genomic_DNA"/>
</dbReference>
<dbReference type="AlphaFoldDB" id="A0A174K0U5"/>
<name>A0A174K0U5_PHOVU</name>
<dbReference type="Proteomes" id="UP000462885">
    <property type="component" value="Unassembled WGS sequence"/>
</dbReference>
<evidence type="ECO:0000313" key="5">
    <source>
        <dbReference type="Proteomes" id="UP000462885"/>
    </source>
</evidence>
<organism evidence="2 4">
    <name type="scientific">Phocaeicola vulgatus</name>
    <name type="common">Bacteroides vulgatus</name>
    <dbReference type="NCBI Taxonomy" id="821"/>
    <lineage>
        <taxon>Bacteria</taxon>
        <taxon>Pseudomonadati</taxon>
        <taxon>Bacteroidota</taxon>
        <taxon>Bacteroidia</taxon>
        <taxon>Bacteroidales</taxon>
        <taxon>Bacteroidaceae</taxon>
        <taxon>Phocaeicola</taxon>
    </lineage>
</organism>
<dbReference type="EMBL" id="CYZI01000028">
    <property type="protein sequence ID" value="CUP05622.1"/>
    <property type="molecule type" value="Genomic_DNA"/>
</dbReference>
<protein>
    <submittedName>
        <fullName evidence="2">Uncharacterized protein</fullName>
    </submittedName>
</protein>
<dbReference type="Proteomes" id="UP000095333">
    <property type="component" value="Unassembled WGS sequence"/>
</dbReference>
<evidence type="ECO:0000313" key="2">
    <source>
        <dbReference type="EMBL" id="CUP05622.1"/>
    </source>
</evidence>
<feature type="transmembrane region" description="Helical" evidence="1">
    <location>
        <begin position="61"/>
        <end position="77"/>
    </location>
</feature>
<accession>A0A174K0U5</accession>
<reference evidence="3 5" key="2">
    <citation type="submission" date="2019-10" db="EMBL/GenBank/DDBJ databases">
        <title>Genome Sequence and Assembly of iSURF_14.</title>
        <authorList>
            <person name="Wucher B.R."/>
            <person name="Ruoff K.L."/>
            <person name="Price C.E."/>
            <person name="Valls R.R."/>
            <person name="O'Toole G.A."/>
        </authorList>
    </citation>
    <scope>NUCLEOTIDE SEQUENCE [LARGE SCALE GENOMIC DNA]</scope>
    <source>
        <strain evidence="3 5">ANK132K_3B</strain>
    </source>
</reference>
<evidence type="ECO:0000313" key="4">
    <source>
        <dbReference type="Proteomes" id="UP000095333"/>
    </source>
</evidence>
<feature type="transmembrane region" description="Helical" evidence="1">
    <location>
        <begin position="21"/>
        <end position="41"/>
    </location>
</feature>
<sequence>MTNKANKGFVFSAYDKFFRFLLMDNHLFLSIYIGILSFKGYFEKYLESIYSAIRYTSSTEFAMSLFVSVIHIFLYPARIRPT</sequence>
<proteinExistence type="predicted"/>
<keyword evidence="1" id="KW-0472">Membrane</keyword>
<gene>
    <name evidence="2" type="ORF">ERS852457_03357</name>
    <name evidence="3" type="ORF">F9Z94_18540</name>
</gene>